<dbReference type="Gene3D" id="3.90.25.10">
    <property type="entry name" value="UDP-galactose 4-epimerase, domain 1"/>
    <property type="match status" value="1"/>
</dbReference>
<dbReference type="CDD" id="cd05269">
    <property type="entry name" value="TMR_SDR_a"/>
    <property type="match status" value="1"/>
</dbReference>
<dbReference type="Proteomes" id="UP000007254">
    <property type="component" value="Chromosome"/>
</dbReference>
<protein>
    <recommendedName>
        <fullName evidence="1">NmrA-like domain-containing protein</fullName>
    </recommendedName>
</protein>
<dbReference type="Pfam" id="PF05368">
    <property type="entry name" value="NmrA"/>
    <property type="match status" value="1"/>
</dbReference>
<keyword evidence="3" id="KW-1185">Reference proteome</keyword>
<dbReference type="KEGG" id="stq:Spith_1850"/>
<organism evidence="2 3">
    <name type="scientific">Winmispira thermophila (strain ATCC 700085 / DSM 6578 / Z-1203)</name>
    <name type="common">Spirochaeta thermophila</name>
    <dbReference type="NCBI Taxonomy" id="869211"/>
    <lineage>
        <taxon>Bacteria</taxon>
        <taxon>Pseudomonadati</taxon>
        <taxon>Spirochaetota</taxon>
        <taxon>Spirochaetia</taxon>
        <taxon>Winmispirales</taxon>
        <taxon>Winmispiraceae</taxon>
        <taxon>Winmispira</taxon>
    </lineage>
</organism>
<evidence type="ECO:0000313" key="3">
    <source>
        <dbReference type="Proteomes" id="UP000007254"/>
    </source>
</evidence>
<reference evidence="2 3" key="1">
    <citation type="submission" date="2011-06" db="EMBL/GenBank/DDBJ databases">
        <title>The complete genome of Spirochaeta thermophila DSM 6578.</title>
        <authorList>
            <consortium name="US DOE Joint Genome Institute (JGI-PGF)"/>
            <person name="Lucas S."/>
            <person name="Lapidus A."/>
            <person name="Bruce D."/>
            <person name="Goodwin L."/>
            <person name="Pitluck S."/>
            <person name="Peters L."/>
            <person name="Kyrpides N."/>
            <person name="Mavromatis K."/>
            <person name="Ivanova N."/>
            <person name="Mikailova N."/>
            <person name="Pagani I."/>
            <person name="Chertkov O."/>
            <person name="Detter J.C."/>
            <person name="Tapia R."/>
            <person name="Han C."/>
            <person name="Land M."/>
            <person name="Hauser L."/>
            <person name="Markowitz V."/>
            <person name="Cheng J.-F."/>
            <person name="Hugenholtz P."/>
            <person name="Woyke T."/>
            <person name="Wu D."/>
            <person name="Spring S."/>
            <person name="Merkhoffer B."/>
            <person name="Schneider S."/>
            <person name="Klenk H.-P."/>
            <person name="Eisen J.A."/>
        </authorList>
    </citation>
    <scope>NUCLEOTIDE SEQUENCE [LARGE SCALE GENOMIC DNA]</scope>
    <source>
        <strain evidence="3">ATCC 700085 / DSM 6578 / Z-1203</strain>
    </source>
</reference>
<name>G0GD34_WINT7</name>
<dbReference type="PANTHER" id="PTHR47129:SF1">
    <property type="entry name" value="NMRA-LIKE DOMAIN-CONTAINING PROTEIN"/>
    <property type="match status" value="1"/>
</dbReference>
<dbReference type="RefSeq" id="WP_014625435.1">
    <property type="nucleotide sequence ID" value="NC_017583.1"/>
</dbReference>
<dbReference type="Gene3D" id="3.40.50.720">
    <property type="entry name" value="NAD(P)-binding Rossmann-like Domain"/>
    <property type="match status" value="1"/>
</dbReference>
<dbReference type="STRING" id="869211.Spith_1850"/>
<sequence>MRIGITGAAGHLGRLVARFVLEQVPSREVRLITRRPEALEGFQEKGVEVVKADFDRPETLEEAFRGVERLLVISTDAIGRRVTQHRHAAEAAKRAGVGLLVYTSSVNNDREFPRFMGEHRATEAILRELGIPHAVLRNNLYAEFISGLMAQVGEDGVLELPADGGKVAWVAREDCARAAAAVLLGEGHGGKVYDITGPVPLGFEEVAGLLGEVLDRRVVYRPVEPAVFRERMAAAGAPGPLVDLMEDLYRGIASGSFDVVSDDVARLVGRPPLPAREVVLRGV</sequence>
<evidence type="ECO:0000313" key="2">
    <source>
        <dbReference type="EMBL" id="AEJ62109.1"/>
    </source>
</evidence>
<dbReference type="InterPro" id="IPR036291">
    <property type="entry name" value="NAD(P)-bd_dom_sf"/>
</dbReference>
<evidence type="ECO:0000259" key="1">
    <source>
        <dbReference type="Pfam" id="PF05368"/>
    </source>
</evidence>
<accession>G0GD34</accession>
<dbReference type="InterPro" id="IPR008030">
    <property type="entry name" value="NmrA-like"/>
</dbReference>
<dbReference type="AlphaFoldDB" id="G0GD34"/>
<dbReference type="OrthoDB" id="152510at2"/>
<dbReference type="HOGENOM" id="CLU_007383_10_4_12"/>
<feature type="domain" description="NmrA-like" evidence="1">
    <location>
        <begin position="2"/>
        <end position="230"/>
    </location>
</feature>
<dbReference type="InterPro" id="IPR052718">
    <property type="entry name" value="NmrA-type_oxidoreductase"/>
</dbReference>
<gene>
    <name evidence="2" type="ordered locus">Spith_1850</name>
</gene>
<dbReference type="PANTHER" id="PTHR47129">
    <property type="entry name" value="QUINONE OXIDOREDUCTASE 2"/>
    <property type="match status" value="1"/>
</dbReference>
<dbReference type="SUPFAM" id="SSF51735">
    <property type="entry name" value="NAD(P)-binding Rossmann-fold domains"/>
    <property type="match status" value="1"/>
</dbReference>
<proteinExistence type="predicted"/>
<dbReference type="EMBL" id="CP002903">
    <property type="protein sequence ID" value="AEJ62109.1"/>
    <property type="molecule type" value="Genomic_DNA"/>
</dbReference>